<gene>
    <name evidence="1" type="ORF">FSB75_21230</name>
</gene>
<protein>
    <submittedName>
        <fullName evidence="1">Class I SAM-dependent methyltransferase</fullName>
    </submittedName>
</protein>
<dbReference type="Proteomes" id="UP000321204">
    <property type="component" value="Chromosome"/>
</dbReference>
<dbReference type="EMBL" id="CP042433">
    <property type="protein sequence ID" value="QEC58322.1"/>
    <property type="molecule type" value="Genomic_DNA"/>
</dbReference>
<sequence length="352" mass="39730">MLSFSGRANFLKQFKAININDTGIKGYPLVYAEHLLDHLDYYASIYEQMFALAVKAAQKPPASLTVLDFGCGNGFLGMFAKIYGFKKVWLCDRSAEFLVASEKTAAAAGIDINGFIEGDAEAVNRYFAQTGERPDIILASDVIEHIYDLDEFFRHLHSLNPSLISVFTTASNPFNVIKTRSLHKMQYRDEWIGYADLTKEECEQKGCSPLSFLEQRKQIIRQNFPQLTEQAVSALAQETRGKELKEIISSVQDYVDSGTMPVPPVDPYWVCDPYTGSWTERILPLQVYRKTFRQHGYSLSCFNGFYNPFSSKLIKKVAIAYVNGLIKRTNKIGRYIAPYIVLVGVPAKSIKS</sequence>
<keyword evidence="2" id="KW-1185">Reference proteome</keyword>
<accession>A0A5B8UPM9</accession>
<dbReference type="SUPFAM" id="SSF53335">
    <property type="entry name" value="S-adenosyl-L-methionine-dependent methyltransferases"/>
    <property type="match status" value="1"/>
</dbReference>
<dbReference type="OrthoDB" id="9789123at2"/>
<dbReference type="GO" id="GO:0008168">
    <property type="term" value="F:methyltransferase activity"/>
    <property type="evidence" value="ECO:0007669"/>
    <property type="project" value="UniProtKB-KW"/>
</dbReference>
<organism evidence="1 2">
    <name type="scientific">Flavisolibacter ginsenosidimutans</name>
    <dbReference type="NCBI Taxonomy" id="661481"/>
    <lineage>
        <taxon>Bacteria</taxon>
        <taxon>Pseudomonadati</taxon>
        <taxon>Bacteroidota</taxon>
        <taxon>Chitinophagia</taxon>
        <taxon>Chitinophagales</taxon>
        <taxon>Chitinophagaceae</taxon>
        <taxon>Flavisolibacter</taxon>
    </lineage>
</organism>
<evidence type="ECO:0000313" key="2">
    <source>
        <dbReference type="Proteomes" id="UP000321204"/>
    </source>
</evidence>
<dbReference type="Pfam" id="PF13489">
    <property type="entry name" value="Methyltransf_23"/>
    <property type="match status" value="1"/>
</dbReference>
<name>A0A5B8UPM9_9BACT</name>
<keyword evidence="1" id="KW-0808">Transferase</keyword>
<dbReference type="CDD" id="cd02440">
    <property type="entry name" value="AdoMet_MTases"/>
    <property type="match status" value="1"/>
</dbReference>
<dbReference type="InterPro" id="IPR029063">
    <property type="entry name" value="SAM-dependent_MTases_sf"/>
</dbReference>
<evidence type="ECO:0000313" key="1">
    <source>
        <dbReference type="EMBL" id="QEC58322.1"/>
    </source>
</evidence>
<reference evidence="1 2" key="1">
    <citation type="journal article" date="2015" name="Int. J. Syst. Evol. Microbiol.">
        <title>Flavisolibacter ginsenosidimutans sp. nov., with ginsenoside-converting activity isolated from soil used for cultivating ginseng.</title>
        <authorList>
            <person name="Zhao Y."/>
            <person name="Liu Q."/>
            <person name="Kang M.S."/>
            <person name="Jin F."/>
            <person name="Yu H."/>
            <person name="Im W.T."/>
        </authorList>
    </citation>
    <scope>NUCLEOTIDE SEQUENCE [LARGE SCALE GENOMIC DNA]</scope>
    <source>
        <strain evidence="1 2">Gsoil 636</strain>
    </source>
</reference>
<dbReference type="KEGG" id="fgg:FSB75_21230"/>
<dbReference type="RefSeq" id="WP_146791560.1">
    <property type="nucleotide sequence ID" value="NZ_BAABIO010000003.1"/>
</dbReference>
<keyword evidence="1" id="KW-0489">Methyltransferase</keyword>
<proteinExistence type="predicted"/>
<dbReference type="AlphaFoldDB" id="A0A5B8UPM9"/>
<dbReference type="Gene3D" id="3.40.50.150">
    <property type="entry name" value="Vaccinia Virus protein VP39"/>
    <property type="match status" value="1"/>
</dbReference>
<dbReference type="GO" id="GO:0032259">
    <property type="term" value="P:methylation"/>
    <property type="evidence" value="ECO:0007669"/>
    <property type="project" value="UniProtKB-KW"/>
</dbReference>